<evidence type="ECO:0000313" key="3">
    <source>
        <dbReference type="Proteomes" id="UP000178198"/>
    </source>
</evidence>
<organism evidence="2 3">
    <name type="scientific">Flavobacterium commune</name>
    <dbReference type="NCBI Taxonomy" id="1306519"/>
    <lineage>
        <taxon>Bacteria</taxon>
        <taxon>Pseudomonadati</taxon>
        <taxon>Bacteroidota</taxon>
        <taxon>Flavobacteriia</taxon>
        <taxon>Flavobacteriales</taxon>
        <taxon>Flavobacteriaceae</taxon>
        <taxon>Flavobacterium</taxon>
    </lineage>
</organism>
<name>A0A1D9PAK5_9FLAO</name>
<sequence>MCVVFQKYKITTPFLLTNPKQQNGISMNLVDSQLYRPLKLGQEFERLIPAYKGVGYKFDKKKDNSTTYDTLRFMALWANKYAYQMSKVAPILKAGTLQQTVNNIYSFLYWHFQYKLDGEMQKLYSPSAAWHFRKTGFDCKTYSILASTILQNLQIPHSFRMIQQAGIMPGEWSHVYVIVPNGNNYYTIDATTHNNKEVSFTKKHDHIMKHIGLAAPFTGYEAFNGLGCACQGTPIKSTGLGSPAVLSNTIKNFHSFLNVLEANGISREVTSRMLAMVKWNIENRIDPNMGEILRKALATTPQQGLGVIESVSSLTAAGGTYGSMSYSIPTTGTVSTMINVAQGSGGWTTELTKGFSIDGKPLTEITSSLKDGVTGVVSGDYGAVLSSVSKLIPIDKTFGAVFANGFDLSCWGSSFSESIAKKDMQVDFPFMQEWSGIYKISNTDNLEKFLTITENYYQDAIDPKRRNYASCTKKGHALVAKAIINFRNETLEQFKNQGFTLVPNGKKTMELPRLPFPGKGSRESDKLWRWASGKGKVTFDTYQVVSPQAAKATQTNGTTGTSTGTNTGAAAEKKSNLSTIVTIGSAIALGAKLLL</sequence>
<feature type="compositionally biased region" description="Low complexity" evidence="1">
    <location>
        <begin position="550"/>
        <end position="570"/>
    </location>
</feature>
<gene>
    <name evidence="2" type="ORF">BIW12_09200</name>
</gene>
<dbReference type="EMBL" id="CP017774">
    <property type="protein sequence ID" value="AOZ99603.1"/>
    <property type="molecule type" value="Genomic_DNA"/>
</dbReference>
<dbReference type="STRING" id="1306519.BIW12_09200"/>
<accession>A0A1D9PAK5</accession>
<reference evidence="2 3" key="1">
    <citation type="submission" date="2016-10" db="EMBL/GenBank/DDBJ databases">
        <title>Complete Genome Sequence of Flavobacterium sp. PK15.</title>
        <authorList>
            <person name="Ekwe A."/>
            <person name="Kim S.B."/>
        </authorList>
    </citation>
    <scope>NUCLEOTIDE SEQUENCE [LARGE SCALE GENOMIC DNA]</scope>
    <source>
        <strain evidence="2 3">PK15</strain>
    </source>
</reference>
<proteinExistence type="predicted"/>
<keyword evidence="3" id="KW-1185">Reference proteome</keyword>
<protein>
    <recommendedName>
        <fullName evidence="4">Transglutaminase-like domain-containing protein</fullName>
    </recommendedName>
</protein>
<evidence type="ECO:0008006" key="4">
    <source>
        <dbReference type="Google" id="ProtNLM"/>
    </source>
</evidence>
<dbReference type="AlphaFoldDB" id="A0A1D9PAK5"/>
<dbReference type="Proteomes" id="UP000178198">
    <property type="component" value="Chromosome"/>
</dbReference>
<evidence type="ECO:0000256" key="1">
    <source>
        <dbReference type="SAM" id="MobiDB-lite"/>
    </source>
</evidence>
<feature type="region of interest" description="Disordered" evidence="1">
    <location>
        <begin position="550"/>
        <end position="571"/>
    </location>
</feature>
<dbReference type="KEGG" id="fcm:BIW12_09200"/>
<evidence type="ECO:0000313" key="2">
    <source>
        <dbReference type="EMBL" id="AOZ99603.1"/>
    </source>
</evidence>